<keyword evidence="2" id="KW-1185">Reference proteome</keyword>
<proteinExistence type="predicted"/>
<reference evidence="1" key="1">
    <citation type="submission" date="2020-01" db="EMBL/GenBank/DDBJ databases">
        <authorList>
            <consortium name="DOE Joint Genome Institute"/>
            <person name="Haridas S."/>
            <person name="Albert R."/>
            <person name="Binder M."/>
            <person name="Bloem J."/>
            <person name="Labutti K."/>
            <person name="Salamov A."/>
            <person name="Andreopoulos B."/>
            <person name="Baker S.E."/>
            <person name="Barry K."/>
            <person name="Bills G."/>
            <person name="Bluhm B.H."/>
            <person name="Cannon C."/>
            <person name="Castanera R."/>
            <person name="Culley D.E."/>
            <person name="Daum C."/>
            <person name="Ezra D."/>
            <person name="Gonzalez J.B."/>
            <person name="Henrissat B."/>
            <person name="Kuo A."/>
            <person name="Liang C."/>
            <person name="Lipzen A."/>
            <person name="Lutzoni F."/>
            <person name="Magnuson J."/>
            <person name="Mondo S."/>
            <person name="Nolan M."/>
            <person name="Ohm R."/>
            <person name="Pangilinan J."/>
            <person name="Park H.-J."/>
            <person name="Ramirez L."/>
            <person name="Alfaro M."/>
            <person name="Sun H."/>
            <person name="Tritt A."/>
            <person name="Yoshinaga Y."/>
            <person name="Zwiers L.-H."/>
            <person name="Turgeon B.G."/>
            <person name="Goodwin S.B."/>
            <person name="Spatafora J.W."/>
            <person name="Crous P.W."/>
            <person name="Grigoriev I.V."/>
        </authorList>
    </citation>
    <scope>NUCLEOTIDE SEQUENCE</scope>
    <source>
        <strain evidence="1">IPT5</strain>
    </source>
</reference>
<evidence type="ECO:0000313" key="2">
    <source>
        <dbReference type="Proteomes" id="UP000799423"/>
    </source>
</evidence>
<evidence type="ECO:0000313" key="1">
    <source>
        <dbReference type="EMBL" id="KAF2846661.1"/>
    </source>
</evidence>
<accession>A0A6A7ATR5</accession>
<sequence length="156" mass="17554">MVRVDESQRATCDGGAATGPYMYTCLTDSLWRSVQKEMGCARVNMARFPSVIRVPMGWLDGTREWIFSGPVNRSVQAWRSEMSRKRTSCDYLFACCSYGCTVRPQLAVALERCTTFCGVCHCHDPHRAAVRCGIALSHRERAAHDAGRRTKKSRLD</sequence>
<dbReference type="Proteomes" id="UP000799423">
    <property type="component" value="Unassembled WGS sequence"/>
</dbReference>
<organism evidence="1 2">
    <name type="scientific">Plenodomus tracheiphilus IPT5</name>
    <dbReference type="NCBI Taxonomy" id="1408161"/>
    <lineage>
        <taxon>Eukaryota</taxon>
        <taxon>Fungi</taxon>
        <taxon>Dikarya</taxon>
        <taxon>Ascomycota</taxon>
        <taxon>Pezizomycotina</taxon>
        <taxon>Dothideomycetes</taxon>
        <taxon>Pleosporomycetidae</taxon>
        <taxon>Pleosporales</taxon>
        <taxon>Pleosporineae</taxon>
        <taxon>Leptosphaeriaceae</taxon>
        <taxon>Plenodomus</taxon>
    </lineage>
</organism>
<gene>
    <name evidence="1" type="ORF">T440DRAFT_225187</name>
</gene>
<protein>
    <submittedName>
        <fullName evidence="1">Uncharacterized protein</fullName>
    </submittedName>
</protein>
<dbReference type="EMBL" id="MU006333">
    <property type="protein sequence ID" value="KAF2846661.1"/>
    <property type="molecule type" value="Genomic_DNA"/>
</dbReference>
<dbReference type="AlphaFoldDB" id="A0A6A7ATR5"/>
<name>A0A6A7ATR5_9PLEO</name>